<dbReference type="AlphaFoldDB" id="L1QHD8"/>
<evidence type="ECO:0000256" key="4">
    <source>
        <dbReference type="ARBA" id="ARBA00022741"/>
    </source>
</evidence>
<dbReference type="PANTHER" id="PTHR11059">
    <property type="entry name" value="DNA REPAIR PROTEIN RECN"/>
    <property type="match status" value="1"/>
</dbReference>
<dbReference type="SUPFAM" id="SSF52540">
    <property type="entry name" value="P-loop containing nucleoside triphosphate hydrolases"/>
    <property type="match status" value="2"/>
</dbReference>
<feature type="coiled-coil region" evidence="10">
    <location>
        <begin position="313"/>
        <end position="371"/>
    </location>
</feature>
<dbReference type="GO" id="GO:0006310">
    <property type="term" value="P:DNA recombination"/>
    <property type="evidence" value="ECO:0007669"/>
    <property type="project" value="InterPro"/>
</dbReference>
<dbReference type="CDD" id="cd03241">
    <property type="entry name" value="ABC_RecN"/>
    <property type="match status" value="2"/>
</dbReference>
<dbReference type="NCBIfam" id="TIGR00634">
    <property type="entry name" value="recN"/>
    <property type="match status" value="1"/>
</dbReference>
<keyword evidence="6" id="KW-0067">ATP-binding</keyword>
<evidence type="ECO:0000256" key="6">
    <source>
        <dbReference type="ARBA" id="ARBA00022840"/>
    </source>
</evidence>
<keyword evidence="13" id="KW-1185">Reference proteome</keyword>
<dbReference type="GO" id="GO:0006281">
    <property type="term" value="P:DNA repair"/>
    <property type="evidence" value="ECO:0007669"/>
    <property type="project" value="UniProtKB-KW"/>
</dbReference>
<comment type="caution">
    <text evidence="12">The sequence shown here is derived from an EMBL/GenBank/DDBJ whole genome shotgun (WGS) entry which is preliminary data.</text>
</comment>
<dbReference type="FunFam" id="3.40.50.300:FF:000356">
    <property type="entry name" value="DNA repair protein RecN"/>
    <property type="match status" value="1"/>
</dbReference>
<dbReference type="GO" id="GO:0009432">
    <property type="term" value="P:SOS response"/>
    <property type="evidence" value="ECO:0007669"/>
    <property type="project" value="TreeGrafter"/>
</dbReference>
<feature type="coiled-coil region" evidence="10">
    <location>
        <begin position="254"/>
        <end position="284"/>
    </location>
</feature>
<evidence type="ECO:0000256" key="9">
    <source>
        <dbReference type="PIRNR" id="PIRNR003128"/>
    </source>
</evidence>
<dbReference type="eggNOG" id="COG0497">
    <property type="taxonomic scope" value="Bacteria"/>
</dbReference>
<protein>
    <recommendedName>
        <fullName evidence="3 9">DNA repair protein RecN</fullName>
    </recommendedName>
    <alternativeName>
        <fullName evidence="8 9">Recombination protein N</fullName>
    </alternativeName>
</protein>
<dbReference type="GO" id="GO:0043590">
    <property type="term" value="C:bacterial nucleoid"/>
    <property type="evidence" value="ECO:0007669"/>
    <property type="project" value="TreeGrafter"/>
</dbReference>
<dbReference type="Gene3D" id="3.40.50.300">
    <property type="entry name" value="P-loop containing nucleotide triphosphate hydrolases"/>
    <property type="match status" value="2"/>
</dbReference>
<dbReference type="InterPro" id="IPR004604">
    <property type="entry name" value="DNA_recomb/repair_RecN"/>
</dbReference>
<organism evidence="12 13">
    <name type="scientific">Clostridium celatum DSM 1785</name>
    <dbReference type="NCBI Taxonomy" id="545697"/>
    <lineage>
        <taxon>Bacteria</taxon>
        <taxon>Bacillati</taxon>
        <taxon>Bacillota</taxon>
        <taxon>Clostridia</taxon>
        <taxon>Eubacteriales</taxon>
        <taxon>Clostridiaceae</taxon>
        <taxon>Clostridium</taxon>
    </lineage>
</organism>
<dbReference type="GO" id="GO:0005524">
    <property type="term" value="F:ATP binding"/>
    <property type="evidence" value="ECO:0007669"/>
    <property type="project" value="UniProtKB-KW"/>
</dbReference>
<dbReference type="InterPro" id="IPR003395">
    <property type="entry name" value="RecF/RecN/SMC_N"/>
</dbReference>
<evidence type="ECO:0000256" key="3">
    <source>
        <dbReference type="ARBA" id="ARBA00021315"/>
    </source>
</evidence>
<feature type="domain" description="RecF/RecN/SMC N-terminal" evidence="11">
    <location>
        <begin position="2"/>
        <end position="508"/>
    </location>
</feature>
<dbReference type="Pfam" id="PF02463">
    <property type="entry name" value="SMC_N"/>
    <property type="match status" value="1"/>
</dbReference>
<evidence type="ECO:0000256" key="5">
    <source>
        <dbReference type="ARBA" id="ARBA00022763"/>
    </source>
</evidence>
<gene>
    <name evidence="12" type="ORF">HMPREF0216_01610</name>
</gene>
<dbReference type="STRING" id="545697.HMPREF0216_01610"/>
<keyword evidence="10" id="KW-0175">Coiled coil</keyword>
<comment type="function">
    <text evidence="1 9">May be involved in recombinational repair of damaged DNA.</text>
</comment>
<keyword evidence="7 9" id="KW-0234">DNA repair</keyword>
<dbReference type="OrthoDB" id="9806954at2"/>
<accession>L1QHD8</accession>
<evidence type="ECO:0000259" key="11">
    <source>
        <dbReference type="Pfam" id="PF02463"/>
    </source>
</evidence>
<sequence length="566" mass="65029">MLVELNIKNFALIQELSVEFGTGFNILSGETGAGKSILIDTIDYVLGGKFSKDQIRYGENKTIVEALFSIENEDIYDVLDEFSIERDDMLVISRETTINGKSIIKVNGRSIVLSQLKKIREKLLDIHGQHQNQNLLNRGTHILYLDEFCIEKIKDLLNDFEELRSKYLENQEKINSLKGNEDREKLADYIKFQIEDIEKANLKIGEEEDLKEEFNLLSNAEKISNSLVKSYSYLNSSNEGISVLEGLSKVISELSHVEEHFEKIKEKKNQIEEAYYNIEEVTREIRDIGSEIHYDEEALAKINERIYTIAIYKKKYGNSIEEILDNLKDLKERYNELVNSEEIINKLKEELKVLEEKMKKIGEKLHHIRTEASEILEEKIKRELSYVGLEKAIIKIDVELSENMNTRGYDEVQFLVSANPGEPLKPLEKVLSGGELSRIMLALKCVFVDKDKIPTLIFDEIDTGISGAIGKRVGEKMYEVSVKHQVLCITHLPQIAALSDNHYFVSKKVEDNKTFTGIRVLNREDKIKEIAKMVGGDEISEVTIENAEEMVKFAEIKKEEIKKDSF</sequence>
<name>L1QHD8_9CLOT</name>
<keyword evidence="5 9" id="KW-0227">DNA damage</keyword>
<evidence type="ECO:0000256" key="8">
    <source>
        <dbReference type="ARBA" id="ARBA00033408"/>
    </source>
</evidence>
<evidence type="ECO:0000256" key="1">
    <source>
        <dbReference type="ARBA" id="ARBA00003618"/>
    </source>
</evidence>
<dbReference type="HOGENOM" id="CLU_018297_3_1_9"/>
<evidence type="ECO:0000313" key="12">
    <source>
        <dbReference type="EMBL" id="EKY27007.1"/>
    </source>
</evidence>
<evidence type="ECO:0000256" key="7">
    <source>
        <dbReference type="ARBA" id="ARBA00023204"/>
    </source>
</evidence>
<comment type="similarity">
    <text evidence="2 9">Belongs to the RecN family.</text>
</comment>
<dbReference type="RefSeq" id="WP_005213095.1">
    <property type="nucleotide sequence ID" value="NZ_KB291640.1"/>
</dbReference>
<dbReference type="Proteomes" id="UP000010420">
    <property type="component" value="Unassembled WGS sequence"/>
</dbReference>
<dbReference type="PANTHER" id="PTHR11059:SF0">
    <property type="entry name" value="DNA REPAIR PROTEIN RECN"/>
    <property type="match status" value="1"/>
</dbReference>
<feature type="coiled-coil region" evidence="10">
    <location>
        <begin position="150"/>
        <end position="180"/>
    </location>
</feature>
<dbReference type="PATRIC" id="fig|545697.3.peg.1586"/>
<dbReference type="PIRSF" id="PIRSF003128">
    <property type="entry name" value="RecN"/>
    <property type="match status" value="1"/>
</dbReference>
<evidence type="ECO:0000256" key="2">
    <source>
        <dbReference type="ARBA" id="ARBA00009441"/>
    </source>
</evidence>
<proteinExistence type="inferred from homology"/>
<dbReference type="InterPro" id="IPR027417">
    <property type="entry name" value="P-loop_NTPase"/>
</dbReference>
<dbReference type="EMBL" id="AMEZ01000048">
    <property type="protein sequence ID" value="EKY27007.1"/>
    <property type="molecule type" value="Genomic_DNA"/>
</dbReference>
<evidence type="ECO:0000313" key="13">
    <source>
        <dbReference type="Proteomes" id="UP000010420"/>
    </source>
</evidence>
<reference evidence="12 13" key="1">
    <citation type="submission" date="2012-05" db="EMBL/GenBank/DDBJ databases">
        <authorList>
            <person name="Weinstock G."/>
            <person name="Sodergren E."/>
            <person name="Lobos E.A."/>
            <person name="Fulton L."/>
            <person name="Fulton R."/>
            <person name="Courtney L."/>
            <person name="Fronick C."/>
            <person name="O'Laughlin M."/>
            <person name="Godfrey J."/>
            <person name="Wilson R.M."/>
            <person name="Miner T."/>
            <person name="Farmer C."/>
            <person name="Delehaunty K."/>
            <person name="Cordes M."/>
            <person name="Minx P."/>
            <person name="Tomlinson C."/>
            <person name="Chen J."/>
            <person name="Wollam A."/>
            <person name="Pepin K.H."/>
            <person name="Bhonagiri V."/>
            <person name="Zhang X."/>
            <person name="Suruliraj S."/>
            <person name="Warren W."/>
            <person name="Mitreva M."/>
            <person name="Mardis E.R."/>
            <person name="Wilson R.K."/>
        </authorList>
    </citation>
    <scope>NUCLEOTIDE SEQUENCE [LARGE SCALE GENOMIC DNA]</scope>
    <source>
        <strain evidence="12 13">DSM 1785</strain>
    </source>
</reference>
<keyword evidence="4" id="KW-0547">Nucleotide-binding</keyword>
<evidence type="ECO:0000256" key="10">
    <source>
        <dbReference type="SAM" id="Coils"/>
    </source>
</evidence>